<keyword evidence="5" id="KW-0460">Magnesium</keyword>
<dbReference type="CDD" id="cd03429">
    <property type="entry name" value="NUDIX_NADH_pyrophosphatase_Nudt13"/>
    <property type="match status" value="1"/>
</dbReference>
<dbReference type="Gene3D" id="3.90.79.20">
    <property type="match status" value="1"/>
</dbReference>
<evidence type="ECO:0000256" key="4">
    <source>
        <dbReference type="ARBA" id="ARBA00022801"/>
    </source>
</evidence>
<dbReference type="Pfam" id="PF00293">
    <property type="entry name" value="NUDIX"/>
    <property type="match status" value="1"/>
</dbReference>
<feature type="domain" description="Nudix hydrolase" evidence="7">
    <location>
        <begin position="118"/>
        <end position="243"/>
    </location>
</feature>
<gene>
    <name evidence="8" type="ORF">DCMF_20735</name>
</gene>
<dbReference type="Proteomes" id="UP000323521">
    <property type="component" value="Chromosome"/>
</dbReference>
<dbReference type="PANTHER" id="PTHR11383:SF3">
    <property type="entry name" value="NAD(P)H PYROPHOSPHATASE NUDT13, MITOCHONDRIAL"/>
    <property type="match status" value="1"/>
</dbReference>
<dbReference type="GO" id="GO:0046872">
    <property type="term" value="F:metal ion binding"/>
    <property type="evidence" value="ECO:0007669"/>
    <property type="project" value="UniProtKB-KW"/>
</dbReference>
<evidence type="ECO:0000256" key="6">
    <source>
        <dbReference type="ARBA" id="ARBA00023027"/>
    </source>
</evidence>
<keyword evidence="3" id="KW-0479">Metal-binding</keyword>
<evidence type="ECO:0000256" key="5">
    <source>
        <dbReference type="ARBA" id="ARBA00022842"/>
    </source>
</evidence>
<proteinExistence type="predicted"/>
<name>A0A3G1L2B0_FORW1</name>
<evidence type="ECO:0000256" key="2">
    <source>
        <dbReference type="ARBA" id="ARBA00012381"/>
    </source>
</evidence>
<dbReference type="PANTHER" id="PTHR11383">
    <property type="entry name" value="NUCLEOSIDE DIPHOSPHATE-LINKED MOIETY X MOTIF 13"/>
    <property type="match status" value="1"/>
</dbReference>
<keyword evidence="9" id="KW-1185">Reference proteome</keyword>
<dbReference type="InterPro" id="IPR020084">
    <property type="entry name" value="NUDIX_hydrolase_CS"/>
</dbReference>
<evidence type="ECO:0000259" key="7">
    <source>
        <dbReference type="PROSITE" id="PS51462"/>
    </source>
</evidence>
<organism evidence="8 9">
    <name type="scientific">Formimonas warabiya</name>
    <dbReference type="NCBI Taxonomy" id="1761012"/>
    <lineage>
        <taxon>Bacteria</taxon>
        <taxon>Bacillati</taxon>
        <taxon>Bacillota</taxon>
        <taxon>Clostridia</taxon>
        <taxon>Eubacteriales</taxon>
        <taxon>Peptococcaceae</taxon>
        <taxon>Candidatus Formimonas</taxon>
    </lineage>
</organism>
<dbReference type="Pfam" id="PF09296">
    <property type="entry name" value="NUDIX-like"/>
    <property type="match status" value="1"/>
</dbReference>
<dbReference type="EMBL" id="CP017634">
    <property type="protein sequence ID" value="ATW28778.1"/>
    <property type="molecule type" value="Genomic_DNA"/>
</dbReference>
<comment type="cofactor">
    <cofactor evidence="1">
        <name>Mg(2+)</name>
        <dbReference type="ChEBI" id="CHEBI:18420"/>
    </cofactor>
</comment>
<evidence type="ECO:0000313" key="8">
    <source>
        <dbReference type="EMBL" id="ATW28778.1"/>
    </source>
</evidence>
<dbReference type="PROSITE" id="PS00893">
    <property type="entry name" value="NUDIX_BOX"/>
    <property type="match status" value="1"/>
</dbReference>
<dbReference type="GO" id="GO:0016787">
    <property type="term" value="F:hydrolase activity"/>
    <property type="evidence" value="ECO:0007669"/>
    <property type="project" value="UniProtKB-KW"/>
</dbReference>
<dbReference type="KEGG" id="fwa:DCMF_20735"/>
<keyword evidence="6" id="KW-0520">NAD</keyword>
<reference evidence="8 9" key="1">
    <citation type="submission" date="2016-10" db="EMBL/GenBank/DDBJ databases">
        <title>Complete Genome Sequence of Peptococcaceae strain DCMF.</title>
        <authorList>
            <person name="Edwards R.J."/>
            <person name="Holland S.I."/>
            <person name="Deshpande N.P."/>
            <person name="Wong Y.K."/>
            <person name="Ertan H."/>
            <person name="Manefield M."/>
            <person name="Russell T.L."/>
            <person name="Lee M.J."/>
        </authorList>
    </citation>
    <scope>NUCLEOTIDE SEQUENCE [LARGE SCALE GENOMIC DNA]</scope>
    <source>
        <strain evidence="8 9">DCMF</strain>
    </source>
</reference>
<sequence>MLLTKTLDHQVIIPRMHDLSSFRKEMIRKQYLGRLDGCPCYSAELPEHLSAPEGMTFYDLRGLYGLVEDTWFALAGRAIQIMNWDRTHLYCGHCGAPVEKRTGEYVKVCPRCGQFYYPRISPAVIVAVVKEDQILLARSKQRSFKFYSVLAGFVEPGESLEECVKREVWEEVNVHVKNIRYFGSQPWPFPDSLMIAFTAEYHRGELQADGKEILEAGWFSARDLPPIPGKISISRSLIDWFRANHP</sequence>
<protein>
    <recommendedName>
        <fullName evidence="2">NAD(+) diphosphatase</fullName>
        <ecNumber evidence="2">3.6.1.22</ecNumber>
    </recommendedName>
</protein>
<dbReference type="InterPro" id="IPR015797">
    <property type="entry name" value="NUDIX_hydrolase-like_dom_sf"/>
</dbReference>
<accession>A0A3G1L2B0</accession>
<dbReference type="AlphaFoldDB" id="A0A3G1L2B0"/>
<dbReference type="InterPro" id="IPR049734">
    <property type="entry name" value="NudC-like_C"/>
</dbReference>
<dbReference type="EC" id="3.6.1.22" evidence="2"/>
<evidence type="ECO:0000256" key="1">
    <source>
        <dbReference type="ARBA" id="ARBA00001946"/>
    </source>
</evidence>
<keyword evidence="4" id="KW-0378">Hydrolase</keyword>
<evidence type="ECO:0000313" key="9">
    <source>
        <dbReference type="Proteomes" id="UP000323521"/>
    </source>
</evidence>
<dbReference type="Gene3D" id="3.90.79.10">
    <property type="entry name" value="Nucleoside Triphosphate Pyrophosphohydrolase"/>
    <property type="match status" value="1"/>
</dbReference>
<evidence type="ECO:0000256" key="3">
    <source>
        <dbReference type="ARBA" id="ARBA00022723"/>
    </source>
</evidence>
<dbReference type="NCBIfam" id="NF001299">
    <property type="entry name" value="PRK00241.1"/>
    <property type="match status" value="1"/>
</dbReference>
<dbReference type="Pfam" id="PF09297">
    <property type="entry name" value="Zn_ribbon_NUD"/>
    <property type="match status" value="1"/>
</dbReference>
<dbReference type="InterPro" id="IPR015375">
    <property type="entry name" value="NADH_PPase-like_N"/>
</dbReference>
<dbReference type="PROSITE" id="PS51462">
    <property type="entry name" value="NUDIX"/>
    <property type="match status" value="1"/>
</dbReference>
<dbReference type="InterPro" id="IPR015376">
    <property type="entry name" value="Znr_NADH_PPase"/>
</dbReference>
<dbReference type="InterPro" id="IPR000086">
    <property type="entry name" value="NUDIX_hydrolase_dom"/>
</dbReference>
<dbReference type="SUPFAM" id="SSF55811">
    <property type="entry name" value="Nudix"/>
    <property type="match status" value="2"/>
</dbReference>